<sequence>MFIASVMASIIASQAMISATFAIIKQSMALGCFPRVRIIHTSHKHEGQVYIPEINFLLMLACVLVTASFKEPTNIGNEYGFDAIGEHTGSSHNHNLMVPFGGNHLVQRAPSHNRLSCSAIWRRNYRRLDFVGNLGFWEFCGVLDFMKFGIFGRRLLSACMSVADPVAWHRTISATVAGRRVQSRIRVLKIIPTTLRKAYIGPTRLAVGVAPGSLPTTLKKACIGGLPARHECRG</sequence>
<protein>
    <recommendedName>
        <fullName evidence="2">K+ potassium transporter integral membrane domain-containing protein</fullName>
    </recommendedName>
</protein>
<evidence type="ECO:0000313" key="4">
    <source>
        <dbReference type="Proteomes" id="UP000775213"/>
    </source>
</evidence>
<reference evidence="3 4" key="1">
    <citation type="journal article" date="2021" name="Hortic Res">
        <title>Chromosome-scale assembly of the Dendrobium chrysotoxum genome enhances the understanding of orchid evolution.</title>
        <authorList>
            <person name="Zhang Y."/>
            <person name="Zhang G.Q."/>
            <person name="Zhang D."/>
            <person name="Liu X.D."/>
            <person name="Xu X.Y."/>
            <person name="Sun W.H."/>
            <person name="Yu X."/>
            <person name="Zhu X."/>
            <person name="Wang Z.W."/>
            <person name="Zhao X."/>
            <person name="Zhong W.Y."/>
            <person name="Chen H."/>
            <person name="Yin W.L."/>
            <person name="Huang T."/>
            <person name="Niu S.C."/>
            <person name="Liu Z.J."/>
        </authorList>
    </citation>
    <scope>NUCLEOTIDE SEQUENCE [LARGE SCALE GENOMIC DNA]</scope>
    <source>
        <strain evidence="3">Lindl</strain>
    </source>
</reference>
<evidence type="ECO:0000259" key="2">
    <source>
        <dbReference type="Pfam" id="PF02705"/>
    </source>
</evidence>
<evidence type="ECO:0000313" key="3">
    <source>
        <dbReference type="EMBL" id="KAH0467874.1"/>
    </source>
</evidence>
<dbReference type="PANTHER" id="PTHR30540">
    <property type="entry name" value="OSMOTIC STRESS POTASSIUM TRANSPORTER"/>
    <property type="match status" value="1"/>
</dbReference>
<keyword evidence="4" id="KW-1185">Reference proteome</keyword>
<dbReference type="Proteomes" id="UP000775213">
    <property type="component" value="Unassembled WGS sequence"/>
</dbReference>
<proteinExistence type="inferred from homology"/>
<organism evidence="3 4">
    <name type="scientific">Dendrobium chrysotoxum</name>
    <name type="common">Orchid</name>
    <dbReference type="NCBI Taxonomy" id="161865"/>
    <lineage>
        <taxon>Eukaryota</taxon>
        <taxon>Viridiplantae</taxon>
        <taxon>Streptophyta</taxon>
        <taxon>Embryophyta</taxon>
        <taxon>Tracheophyta</taxon>
        <taxon>Spermatophyta</taxon>
        <taxon>Magnoliopsida</taxon>
        <taxon>Liliopsida</taxon>
        <taxon>Asparagales</taxon>
        <taxon>Orchidaceae</taxon>
        <taxon>Epidendroideae</taxon>
        <taxon>Malaxideae</taxon>
        <taxon>Dendrobiinae</taxon>
        <taxon>Dendrobium</taxon>
    </lineage>
</organism>
<accession>A0AAV7HIB4</accession>
<comment type="caution">
    <text evidence="3">The sequence shown here is derived from an EMBL/GenBank/DDBJ whole genome shotgun (WGS) entry which is preliminary data.</text>
</comment>
<comment type="similarity">
    <text evidence="1">Belongs to the HAK/KUP transporter (TC 2.A.72.3) family.</text>
</comment>
<feature type="domain" description="K+ potassium transporter integral membrane" evidence="2">
    <location>
        <begin position="1"/>
        <end position="84"/>
    </location>
</feature>
<dbReference type="GO" id="GO:0016020">
    <property type="term" value="C:membrane"/>
    <property type="evidence" value="ECO:0007669"/>
    <property type="project" value="InterPro"/>
</dbReference>
<dbReference type="EMBL" id="JAGFBR010000004">
    <property type="protein sequence ID" value="KAH0467874.1"/>
    <property type="molecule type" value="Genomic_DNA"/>
</dbReference>
<dbReference type="Pfam" id="PF02705">
    <property type="entry name" value="K_trans"/>
    <property type="match status" value="1"/>
</dbReference>
<dbReference type="InterPro" id="IPR053951">
    <property type="entry name" value="K_trans_N"/>
</dbReference>
<dbReference type="InterPro" id="IPR003855">
    <property type="entry name" value="K+_transporter"/>
</dbReference>
<dbReference type="GO" id="GO:0015079">
    <property type="term" value="F:potassium ion transmembrane transporter activity"/>
    <property type="evidence" value="ECO:0007669"/>
    <property type="project" value="InterPro"/>
</dbReference>
<gene>
    <name evidence="3" type="ORF">IEQ34_002907</name>
</gene>
<evidence type="ECO:0000256" key="1">
    <source>
        <dbReference type="ARBA" id="ARBA00008440"/>
    </source>
</evidence>
<dbReference type="PANTHER" id="PTHR30540:SF109">
    <property type="entry name" value="POTASSIUM TRANSPORTER"/>
    <property type="match status" value="1"/>
</dbReference>
<name>A0AAV7HIB4_DENCH</name>
<dbReference type="AlphaFoldDB" id="A0AAV7HIB4"/>